<keyword evidence="1" id="KW-0812">Transmembrane</keyword>
<evidence type="ECO:0000256" key="1">
    <source>
        <dbReference type="SAM" id="Phobius"/>
    </source>
</evidence>
<name>A0ABW3Z4B5_9HYPH</name>
<feature type="transmembrane region" description="Helical" evidence="1">
    <location>
        <begin position="277"/>
        <end position="294"/>
    </location>
</feature>
<evidence type="ECO:0000313" key="4">
    <source>
        <dbReference type="Proteomes" id="UP001597171"/>
    </source>
</evidence>
<keyword evidence="3" id="KW-0012">Acyltransferase</keyword>
<accession>A0ABW3Z4B5</accession>
<keyword evidence="1" id="KW-1133">Transmembrane helix</keyword>
<feature type="transmembrane region" description="Helical" evidence="1">
    <location>
        <begin position="183"/>
        <end position="201"/>
    </location>
</feature>
<feature type="domain" description="Acyltransferase 3" evidence="2">
    <location>
        <begin position="14"/>
        <end position="330"/>
    </location>
</feature>
<evidence type="ECO:0000259" key="2">
    <source>
        <dbReference type="Pfam" id="PF01757"/>
    </source>
</evidence>
<reference evidence="4" key="1">
    <citation type="journal article" date="2019" name="Int. J. Syst. Evol. Microbiol.">
        <title>The Global Catalogue of Microorganisms (GCM) 10K type strain sequencing project: providing services to taxonomists for standard genome sequencing and annotation.</title>
        <authorList>
            <consortium name="The Broad Institute Genomics Platform"/>
            <consortium name="The Broad Institute Genome Sequencing Center for Infectious Disease"/>
            <person name="Wu L."/>
            <person name="Ma J."/>
        </authorList>
    </citation>
    <scope>NUCLEOTIDE SEQUENCE [LARGE SCALE GENOMIC DNA]</scope>
    <source>
        <strain evidence="4">CCUG 61696</strain>
    </source>
</reference>
<feature type="transmembrane region" description="Helical" evidence="1">
    <location>
        <begin position="314"/>
        <end position="335"/>
    </location>
</feature>
<dbReference type="InterPro" id="IPR002656">
    <property type="entry name" value="Acyl_transf_3_dom"/>
</dbReference>
<comment type="caution">
    <text evidence="3">The sequence shown here is derived from an EMBL/GenBank/DDBJ whole genome shotgun (WGS) entry which is preliminary data.</text>
</comment>
<feature type="transmembrane region" description="Helical" evidence="1">
    <location>
        <begin position="20"/>
        <end position="39"/>
    </location>
</feature>
<keyword evidence="1" id="KW-0472">Membrane</keyword>
<keyword evidence="3" id="KW-0808">Transferase</keyword>
<gene>
    <name evidence="3" type="ORF">ACFQ4O_03655</name>
</gene>
<dbReference type="RefSeq" id="WP_378774286.1">
    <property type="nucleotide sequence ID" value="NZ_JBHTMX010000013.1"/>
</dbReference>
<organism evidence="3 4">
    <name type="scientific">Methylopila musalis</name>
    <dbReference type="NCBI Taxonomy" id="1134781"/>
    <lineage>
        <taxon>Bacteria</taxon>
        <taxon>Pseudomonadati</taxon>
        <taxon>Pseudomonadota</taxon>
        <taxon>Alphaproteobacteria</taxon>
        <taxon>Hyphomicrobiales</taxon>
        <taxon>Methylopilaceae</taxon>
        <taxon>Methylopila</taxon>
    </lineage>
</organism>
<keyword evidence="4" id="KW-1185">Reference proteome</keyword>
<feature type="transmembrane region" description="Helical" evidence="1">
    <location>
        <begin position="89"/>
        <end position="111"/>
    </location>
</feature>
<feature type="transmembrane region" description="Helical" evidence="1">
    <location>
        <begin position="123"/>
        <end position="143"/>
    </location>
</feature>
<feature type="transmembrane region" description="Helical" evidence="1">
    <location>
        <begin position="243"/>
        <end position="270"/>
    </location>
</feature>
<dbReference type="Pfam" id="PF01757">
    <property type="entry name" value="Acyl_transf_3"/>
    <property type="match status" value="1"/>
</dbReference>
<feature type="transmembrane region" description="Helical" evidence="1">
    <location>
        <begin position="45"/>
        <end position="68"/>
    </location>
</feature>
<proteinExistence type="predicted"/>
<dbReference type="PANTHER" id="PTHR23028:SF131">
    <property type="entry name" value="BLR2367 PROTEIN"/>
    <property type="match status" value="1"/>
</dbReference>
<sequence>MRTLASLLSDRENNLSAVRIVAAALVMLSHSWLATVPGIQTRDFFHIFGFSLGHHGVHVFFILSGLLLTWSMLRKPDPLRSMVARVVRYFPAIIVSCLIMTLALGAVVTRLPASDYYGASQTWGFLVAIIGLTNVNATLPGVYENNVYPGILYVPLWTLHYELAFSLALSVLVATGAILRKGLVLAGLVVTLAIYTVWFWDGESHASLGSVHHLIRLGTAFGVGVALAVFADRVPVSWKGFAILAPLCAIFAYSHVAALAGVILLSYLILCVGFTRNAVVGFLATLGTWSYGLYVSSFVIEQTVTHFAPHWPNWAISVSSFAIAVTVGAVSWRYVEKPCLRYINPITDKVHALAARLVGAKLPAPRGRRAKAPEPRAAE</sequence>
<evidence type="ECO:0000313" key="3">
    <source>
        <dbReference type="EMBL" id="MFD1331086.1"/>
    </source>
</evidence>
<feature type="transmembrane region" description="Helical" evidence="1">
    <location>
        <begin position="213"/>
        <end position="231"/>
    </location>
</feature>
<protein>
    <submittedName>
        <fullName evidence="3">Acyltransferase family protein</fullName>
        <ecNumber evidence="3">2.3.-.-</ecNumber>
    </submittedName>
</protein>
<dbReference type="InterPro" id="IPR050879">
    <property type="entry name" value="Acyltransferase_3"/>
</dbReference>
<feature type="transmembrane region" description="Helical" evidence="1">
    <location>
        <begin position="150"/>
        <end position="177"/>
    </location>
</feature>
<dbReference type="EMBL" id="JBHTMX010000013">
    <property type="protein sequence ID" value="MFD1331086.1"/>
    <property type="molecule type" value="Genomic_DNA"/>
</dbReference>
<dbReference type="GO" id="GO:0016746">
    <property type="term" value="F:acyltransferase activity"/>
    <property type="evidence" value="ECO:0007669"/>
    <property type="project" value="UniProtKB-KW"/>
</dbReference>
<dbReference type="EC" id="2.3.-.-" evidence="3"/>
<dbReference type="Proteomes" id="UP001597171">
    <property type="component" value="Unassembled WGS sequence"/>
</dbReference>
<dbReference type="PANTHER" id="PTHR23028">
    <property type="entry name" value="ACETYLTRANSFERASE"/>
    <property type="match status" value="1"/>
</dbReference>